<name>A0AAE3GHF9_9PSEU</name>
<reference evidence="2" key="1">
    <citation type="submission" date="2022-06" db="EMBL/GenBank/DDBJ databases">
        <title>Genomic Encyclopedia of Archaeal and Bacterial Type Strains, Phase II (KMG-II): from individual species to whole genera.</title>
        <authorList>
            <person name="Goeker M."/>
        </authorList>
    </citation>
    <scope>NUCLEOTIDE SEQUENCE</scope>
    <source>
        <strain evidence="2">DSM 43935</strain>
    </source>
</reference>
<evidence type="ECO:0000313" key="3">
    <source>
        <dbReference type="Proteomes" id="UP001206128"/>
    </source>
</evidence>
<proteinExistence type="predicted"/>
<organism evidence="2 3">
    <name type="scientific">Goodfellowiella coeruleoviolacea</name>
    <dbReference type="NCBI Taxonomy" id="334858"/>
    <lineage>
        <taxon>Bacteria</taxon>
        <taxon>Bacillati</taxon>
        <taxon>Actinomycetota</taxon>
        <taxon>Actinomycetes</taxon>
        <taxon>Pseudonocardiales</taxon>
        <taxon>Pseudonocardiaceae</taxon>
        <taxon>Goodfellowiella</taxon>
    </lineage>
</organism>
<sequence length="97" mass="11010">MLRRQLERVLDFSRLPHVAIRVMPFQSGAAPGLSCPFTLLYIEAAKAHIVYAETLTGADYIKTPGAYSLVLEQMWERSLSDEDTRSLLQDRIRDIAD</sequence>
<comment type="caution">
    <text evidence="2">The sequence shown here is derived from an EMBL/GenBank/DDBJ whole genome shotgun (WGS) entry which is preliminary data.</text>
</comment>
<dbReference type="AlphaFoldDB" id="A0AAE3GHF9"/>
<evidence type="ECO:0000259" key="1">
    <source>
        <dbReference type="Pfam" id="PF19054"/>
    </source>
</evidence>
<feature type="domain" description="DUF5753" evidence="1">
    <location>
        <begin position="2"/>
        <end position="89"/>
    </location>
</feature>
<keyword evidence="3" id="KW-1185">Reference proteome</keyword>
<evidence type="ECO:0000313" key="2">
    <source>
        <dbReference type="EMBL" id="MCP2168281.1"/>
    </source>
</evidence>
<protein>
    <recommendedName>
        <fullName evidence="1">DUF5753 domain-containing protein</fullName>
    </recommendedName>
</protein>
<gene>
    <name evidence="2" type="ORF">LX83_005159</name>
</gene>
<dbReference type="Pfam" id="PF19054">
    <property type="entry name" value="DUF5753"/>
    <property type="match status" value="1"/>
</dbReference>
<dbReference type="InterPro" id="IPR043917">
    <property type="entry name" value="DUF5753"/>
</dbReference>
<dbReference type="Proteomes" id="UP001206128">
    <property type="component" value="Unassembled WGS sequence"/>
</dbReference>
<dbReference type="EMBL" id="JAMTCK010000013">
    <property type="protein sequence ID" value="MCP2168281.1"/>
    <property type="molecule type" value="Genomic_DNA"/>
</dbReference>
<accession>A0AAE3GHF9</accession>